<dbReference type="InterPro" id="IPR036249">
    <property type="entry name" value="Thioredoxin-like_sf"/>
</dbReference>
<dbReference type="GO" id="GO:0005975">
    <property type="term" value="P:carbohydrate metabolic process"/>
    <property type="evidence" value="ECO:0007669"/>
    <property type="project" value="InterPro"/>
</dbReference>
<dbReference type="PANTHER" id="PTHR42899">
    <property type="entry name" value="SPERMATOGENESIS-ASSOCIATED PROTEIN 20"/>
    <property type="match status" value="1"/>
</dbReference>
<dbReference type="InterPro" id="IPR013766">
    <property type="entry name" value="Thioredoxin_domain"/>
</dbReference>
<dbReference type="InterPro" id="IPR004879">
    <property type="entry name" value="Ssp411-like_TRX"/>
</dbReference>
<dbReference type="EMBL" id="SESI01000002">
    <property type="protein sequence ID" value="TQQ80071.1"/>
    <property type="molecule type" value="Genomic_DNA"/>
</dbReference>
<proteinExistence type="predicted"/>
<sequence length="556" mass="59280">MDDSTAAAAATASTRVEWRSWGPDAFSEAADTDTPILLSLSATWCGACHEMDARTYSEPRVAANVNDSFVPIRVDVDRNPRVRERYAMGGFPTTAFLTPSGELLTGAGYLGPDGMRDIVDRIRTVFEEKGADAGRIPRALADEPTPDGDLDSRIEEHIAGQLTEQFDPAHGGWGTDAKFPLPRTVEFALKREPQQARQTLDAIAQHLYDSVDGGFFRFATERDWSGVRHEKVLETNAALVRAFANGYLYTGEDAYREPAAHTIDYLTDTLWTGVAVGGSQGPGQGASYYSGDADERADQPGPRTDLTVFAGGNALAADALLTYHAYTDDDHAREYAERVLDALESDLVDTDTGVVTHYRTDDAVGDTDLLEDAARVVSAWTTARQVLGDDEYLTVATRVADNALETLGGDGAFRDGPASGVGLCDRPLRPIDTGMEFADGLLDLAAITGEDRYRAAATDAVEAFAGAWDRIGVQVAGYGGVAARLTDGDLVVEVGDPAGSDLHRAALRIADHEAVVISDADGVDAGTASVRGHEGLATTPEELSTQISEAVESLSN</sequence>
<gene>
    <name evidence="3" type="ORF">EWF95_06130</name>
</gene>
<name>A0A544QMC9_9EURY</name>
<dbReference type="Gene3D" id="3.40.30.10">
    <property type="entry name" value="Glutaredoxin"/>
    <property type="match status" value="1"/>
</dbReference>
<dbReference type="PROSITE" id="PS51352">
    <property type="entry name" value="THIOREDOXIN_2"/>
    <property type="match status" value="1"/>
</dbReference>
<dbReference type="SUPFAM" id="SSF48208">
    <property type="entry name" value="Six-hairpin glycosidases"/>
    <property type="match status" value="1"/>
</dbReference>
<evidence type="ECO:0000313" key="4">
    <source>
        <dbReference type="Proteomes" id="UP000315385"/>
    </source>
</evidence>
<dbReference type="InterPro" id="IPR012341">
    <property type="entry name" value="6hp_glycosidase-like_sf"/>
</dbReference>
<dbReference type="Proteomes" id="UP000315385">
    <property type="component" value="Unassembled WGS sequence"/>
</dbReference>
<dbReference type="InterPro" id="IPR024705">
    <property type="entry name" value="Ssp411"/>
</dbReference>
<reference evidence="3 4" key="1">
    <citation type="submission" date="2019-02" db="EMBL/GenBank/DDBJ databases">
        <title>Halonotius sp. a new haloqrchaeon isolated from saline water.</title>
        <authorList>
            <person name="Duran-Viseras A."/>
            <person name="Sanchez-Porro C."/>
            <person name="Ventosa A."/>
        </authorList>
    </citation>
    <scope>NUCLEOTIDE SEQUENCE [LARGE SCALE GENOMIC DNA]</scope>
    <source>
        <strain evidence="3 4">F9-27</strain>
    </source>
</reference>
<evidence type="ECO:0000256" key="1">
    <source>
        <dbReference type="SAM" id="MobiDB-lite"/>
    </source>
</evidence>
<dbReference type="PIRSF" id="PIRSF006402">
    <property type="entry name" value="UCP006402_thioredoxin"/>
    <property type="match status" value="1"/>
</dbReference>
<feature type="region of interest" description="Disordered" evidence="1">
    <location>
        <begin position="532"/>
        <end position="556"/>
    </location>
</feature>
<dbReference type="OrthoDB" id="202131at2157"/>
<evidence type="ECO:0000313" key="3">
    <source>
        <dbReference type="EMBL" id="TQQ80071.1"/>
    </source>
</evidence>
<accession>A0A544QMC9</accession>
<dbReference type="PANTHER" id="PTHR42899:SF1">
    <property type="entry name" value="SPERMATOGENESIS-ASSOCIATED PROTEIN 20"/>
    <property type="match status" value="1"/>
</dbReference>
<comment type="caution">
    <text evidence="3">The sequence shown here is derived from an EMBL/GenBank/DDBJ whole genome shotgun (WGS) entry which is preliminary data.</text>
</comment>
<evidence type="ECO:0000259" key="2">
    <source>
        <dbReference type="PROSITE" id="PS51352"/>
    </source>
</evidence>
<dbReference type="SUPFAM" id="SSF52833">
    <property type="entry name" value="Thioredoxin-like"/>
    <property type="match status" value="1"/>
</dbReference>
<dbReference type="InterPro" id="IPR008928">
    <property type="entry name" value="6-hairpin_glycosidase_sf"/>
</dbReference>
<dbReference type="InterPro" id="IPR017937">
    <property type="entry name" value="Thioredoxin_CS"/>
</dbReference>
<dbReference type="AlphaFoldDB" id="A0A544QMC9"/>
<dbReference type="Pfam" id="PF03190">
    <property type="entry name" value="Thioredox_DsbH"/>
    <property type="match status" value="1"/>
</dbReference>
<organism evidence="3 4">
    <name type="scientific">Halonotius roseus</name>
    <dbReference type="NCBI Taxonomy" id="2511997"/>
    <lineage>
        <taxon>Archaea</taxon>
        <taxon>Methanobacteriati</taxon>
        <taxon>Methanobacteriota</taxon>
        <taxon>Stenosarchaea group</taxon>
        <taxon>Halobacteria</taxon>
        <taxon>Halobacteriales</taxon>
        <taxon>Haloferacaceae</taxon>
        <taxon>Halonotius</taxon>
    </lineage>
</organism>
<keyword evidence="4" id="KW-1185">Reference proteome</keyword>
<dbReference type="RefSeq" id="WP_142443195.1">
    <property type="nucleotide sequence ID" value="NZ_SESI01000002.1"/>
</dbReference>
<dbReference type="Gene3D" id="1.50.10.10">
    <property type="match status" value="1"/>
</dbReference>
<dbReference type="PROSITE" id="PS00194">
    <property type="entry name" value="THIOREDOXIN_1"/>
    <property type="match status" value="1"/>
</dbReference>
<protein>
    <submittedName>
        <fullName evidence="3">Thioredoxin domain-containing protein</fullName>
    </submittedName>
</protein>
<feature type="compositionally biased region" description="Polar residues" evidence="1">
    <location>
        <begin position="541"/>
        <end position="556"/>
    </location>
</feature>
<feature type="domain" description="Thioredoxin" evidence="2">
    <location>
        <begin position="1"/>
        <end position="124"/>
    </location>
</feature>